<comment type="caution">
    <text evidence="4">The sequence shown here is derived from an EMBL/GenBank/DDBJ whole genome shotgun (WGS) entry which is preliminary data.</text>
</comment>
<dbReference type="Gene3D" id="3.40.630.30">
    <property type="match status" value="1"/>
</dbReference>
<gene>
    <name evidence="4" type="ORF">GOC74_16080</name>
</gene>
<dbReference type="Proteomes" id="UP000608662">
    <property type="component" value="Unassembled WGS sequence"/>
</dbReference>
<dbReference type="PROSITE" id="PS51186">
    <property type="entry name" value="GNAT"/>
    <property type="match status" value="1"/>
</dbReference>
<keyword evidence="1 4" id="KW-0808">Transferase</keyword>
<keyword evidence="2" id="KW-0012">Acyltransferase</keyword>
<proteinExistence type="predicted"/>
<protein>
    <submittedName>
        <fullName evidence="4">GNAT family N-acetyltransferase</fullName>
    </submittedName>
</protein>
<dbReference type="GO" id="GO:0016747">
    <property type="term" value="F:acyltransferase activity, transferring groups other than amino-acyl groups"/>
    <property type="evidence" value="ECO:0007669"/>
    <property type="project" value="InterPro"/>
</dbReference>
<feature type="domain" description="N-acetyltransferase" evidence="3">
    <location>
        <begin position="1"/>
        <end position="141"/>
    </location>
</feature>
<evidence type="ECO:0000259" key="3">
    <source>
        <dbReference type="PROSITE" id="PS51186"/>
    </source>
</evidence>
<dbReference type="PANTHER" id="PTHR43877">
    <property type="entry name" value="AMINOALKYLPHOSPHONATE N-ACETYLTRANSFERASE-RELATED-RELATED"/>
    <property type="match status" value="1"/>
</dbReference>
<evidence type="ECO:0000256" key="2">
    <source>
        <dbReference type="ARBA" id="ARBA00023315"/>
    </source>
</evidence>
<organism evidence="4 5">
    <name type="scientific">Halomicrobium mukohataei</name>
    <dbReference type="NCBI Taxonomy" id="57705"/>
    <lineage>
        <taxon>Archaea</taxon>
        <taxon>Methanobacteriati</taxon>
        <taxon>Methanobacteriota</taxon>
        <taxon>Stenosarchaea group</taxon>
        <taxon>Halobacteria</taxon>
        <taxon>Halobacteriales</taxon>
        <taxon>Haloarculaceae</taxon>
        <taxon>Halomicrobium</taxon>
    </lineage>
</organism>
<name>A0A847UGR7_9EURY</name>
<dbReference type="CDD" id="cd04301">
    <property type="entry name" value="NAT_SF"/>
    <property type="match status" value="1"/>
</dbReference>
<dbReference type="Pfam" id="PF00583">
    <property type="entry name" value="Acetyltransf_1"/>
    <property type="match status" value="1"/>
</dbReference>
<reference evidence="4" key="1">
    <citation type="submission" date="2019-12" db="EMBL/GenBank/DDBJ databases">
        <title>Whole-genome sequence of Halomicrobium mukohataei pws1.</title>
        <authorList>
            <person name="Verma D.K."/>
            <person name="Gopal K."/>
            <person name="Prasad E.S."/>
        </authorList>
    </citation>
    <scope>NUCLEOTIDE SEQUENCE</scope>
    <source>
        <strain evidence="4">Pws1</strain>
    </source>
</reference>
<sequence length="141" mass="16322">MSVTELTTDEQWDAAVPILRQLWCHEDEAFVREFRDEADYRLFGLYDDDRLVAVAGVSLQRVLHHRRHVWIHDLVVDDELRGQGYGAELLDWIEDWGEDEGCEYVALACPRDNDDGLAFYDSEGLEQWGYVVETELDGDGN</sequence>
<dbReference type="SUPFAM" id="SSF55729">
    <property type="entry name" value="Acyl-CoA N-acyltransferases (Nat)"/>
    <property type="match status" value="1"/>
</dbReference>
<dbReference type="InterPro" id="IPR016181">
    <property type="entry name" value="Acyl_CoA_acyltransferase"/>
</dbReference>
<dbReference type="PANTHER" id="PTHR43877:SF2">
    <property type="entry name" value="AMINOALKYLPHOSPHONATE N-ACETYLTRANSFERASE-RELATED"/>
    <property type="match status" value="1"/>
</dbReference>
<dbReference type="AlphaFoldDB" id="A0A847UGR7"/>
<dbReference type="EMBL" id="WOYG01000001">
    <property type="protein sequence ID" value="NLV11447.1"/>
    <property type="molecule type" value="Genomic_DNA"/>
</dbReference>
<accession>A0A847UGR7</accession>
<evidence type="ECO:0000313" key="4">
    <source>
        <dbReference type="EMBL" id="NLV11447.1"/>
    </source>
</evidence>
<dbReference type="InterPro" id="IPR000182">
    <property type="entry name" value="GNAT_dom"/>
</dbReference>
<dbReference type="InterPro" id="IPR050832">
    <property type="entry name" value="Bact_Acetyltransf"/>
</dbReference>
<dbReference type="OrthoDB" id="11996at2157"/>
<evidence type="ECO:0000313" key="5">
    <source>
        <dbReference type="Proteomes" id="UP000608662"/>
    </source>
</evidence>
<evidence type="ECO:0000256" key="1">
    <source>
        <dbReference type="ARBA" id="ARBA00022679"/>
    </source>
</evidence>
<dbReference type="RefSeq" id="WP_170095126.1">
    <property type="nucleotide sequence ID" value="NZ_WOYG01000001.1"/>
</dbReference>